<proteinExistence type="predicted"/>
<organism evidence="4 5">
    <name type="scientific">Candidatus Iainarchaeum sp</name>
    <dbReference type="NCBI Taxonomy" id="3101447"/>
    <lineage>
        <taxon>Archaea</taxon>
        <taxon>Candidatus Iainarchaeota</taxon>
        <taxon>Candidatus Iainarchaeia</taxon>
        <taxon>Candidatus Iainarchaeales</taxon>
        <taxon>Candidatus Iainarchaeaceae</taxon>
        <taxon>Candidatus Iainarchaeum</taxon>
    </lineage>
</organism>
<reference evidence="4" key="1">
    <citation type="journal article" date="2021" name="ISME J.">
        <title>Mercury methylation by metabolically versatile and cosmopolitan marine bacteria.</title>
        <authorList>
            <person name="Lin H."/>
            <person name="Ascher D.B."/>
            <person name="Myung Y."/>
            <person name="Lamborg C.H."/>
            <person name="Hallam S.J."/>
            <person name="Gionfriddo C.M."/>
            <person name="Holt K.E."/>
            <person name="Moreau J.W."/>
        </authorList>
    </citation>
    <scope>NUCLEOTIDE SEQUENCE</scope>
    <source>
        <strain evidence="4">SI075_bin30</strain>
    </source>
</reference>
<dbReference type="SUPFAM" id="SSF52374">
    <property type="entry name" value="Nucleotidylyl transferase"/>
    <property type="match status" value="1"/>
</dbReference>
<dbReference type="Gene3D" id="3.40.50.620">
    <property type="entry name" value="HUPs"/>
    <property type="match status" value="1"/>
</dbReference>
<evidence type="ECO:0000259" key="3">
    <source>
        <dbReference type="Pfam" id="PF01467"/>
    </source>
</evidence>
<evidence type="ECO:0000256" key="2">
    <source>
        <dbReference type="ARBA" id="ARBA00022695"/>
    </source>
</evidence>
<dbReference type="AlphaFoldDB" id="A0A8T5GF79"/>
<keyword evidence="1" id="KW-0808">Transferase</keyword>
<sequence>MGKKINVVAVGTFDVIHLGHINYLKQAKALGDKLIVVVSSDAQCKKRGKEPYFSERERKQMVEELNVVDEVIVGHQEDIFKVINELKPSIICIGHDSHISEEVINENLENGNKPKIVRAKALHTDKYNTTKIKKNYL</sequence>
<dbReference type="Proteomes" id="UP000722459">
    <property type="component" value="Unassembled WGS sequence"/>
</dbReference>
<dbReference type="InterPro" id="IPR014729">
    <property type="entry name" value="Rossmann-like_a/b/a_fold"/>
</dbReference>
<evidence type="ECO:0000313" key="4">
    <source>
        <dbReference type="EMBL" id="MBT4870196.1"/>
    </source>
</evidence>
<dbReference type="PANTHER" id="PTHR43793">
    <property type="entry name" value="FAD SYNTHASE"/>
    <property type="match status" value="1"/>
</dbReference>
<dbReference type="GO" id="GO:0016779">
    <property type="term" value="F:nucleotidyltransferase activity"/>
    <property type="evidence" value="ECO:0007669"/>
    <property type="project" value="UniProtKB-KW"/>
</dbReference>
<keyword evidence="2 4" id="KW-0548">Nucleotidyltransferase</keyword>
<dbReference type="NCBIfam" id="TIGR00125">
    <property type="entry name" value="cyt_tran_rel"/>
    <property type="match status" value="1"/>
</dbReference>
<evidence type="ECO:0000256" key="1">
    <source>
        <dbReference type="ARBA" id="ARBA00022679"/>
    </source>
</evidence>
<comment type="caution">
    <text evidence="4">The sequence shown here is derived from an EMBL/GenBank/DDBJ whole genome shotgun (WGS) entry which is preliminary data.</text>
</comment>
<feature type="domain" description="Cytidyltransferase-like" evidence="3">
    <location>
        <begin position="8"/>
        <end position="134"/>
    </location>
</feature>
<accession>A0A8T5GF79</accession>
<gene>
    <name evidence="4" type="ORF">HON47_01325</name>
</gene>
<evidence type="ECO:0000313" key="5">
    <source>
        <dbReference type="Proteomes" id="UP000722459"/>
    </source>
</evidence>
<name>A0A8T5GF79_9ARCH</name>
<dbReference type="InterPro" id="IPR050385">
    <property type="entry name" value="Archaeal_FAD_synthase"/>
</dbReference>
<dbReference type="EMBL" id="JABJNZ010000021">
    <property type="protein sequence ID" value="MBT4870196.1"/>
    <property type="molecule type" value="Genomic_DNA"/>
</dbReference>
<dbReference type="PANTHER" id="PTHR43793:SF1">
    <property type="entry name" value="FAD SYNTHASE"/>
    <property type="match status" value="1"/>
</dbReference>
<protein>
    <submittedName>
        <fullName evidence="4">Adenylyltransferase/cytidyltransferase family protein</fullName>
    </submittedName>
</protein>
<dbReference type="Pfam" id="PF01467">
    <property type="entry name" value="CTP_transf_like"/>
    <property type="match status" value="1"/>
</dbReference>
<dbReference type="InterPro" id="IPR004821">
    <property type="entry name" value="Cyt_trans-like"/>
</dbReference>